<evidence type="ECO:0000313" key="2">
    <source>
        <dbReference type="Proteomes" id="UP000178603"/>
    </source>
</evidence>
<comment type="caution">
    <text evidence="1">The sequence shown here is derived from an EMBL/GenBank/DDBJ whole genome shotgun (WGS) entry which is preliminary data.</text>
</comment>
<protein>
    <recommendedName>
        <fullName evidence="3">DUF3800 domain-containing protein</fullName>
    </recommendedName>
</protein>
<reference evidence="1 2" key="1">
    <citation type="journal article" date="2016" name="Nat. Commun.">
        <title>Thousands of microbial genomes shed light on interconnected biogeochemical processes in an aquifer system.</title>
        <authorList>
            <person name="Anantharaman K."/>
            <person name="Brown C.T."/>
            <person name="Hug L.A."/>
            <person name="Sharon I."/>
            <person name="Castelle C.J."/>
            <person name="Probst A.J."/>
            <person name="Thomas B.C."/>
            <person name="Singh A."/>
            <person name="Wilkins M.J."/>
            <person name="Karaoz U."/>
            <person name="Brodie E.L."/>
            <person name="Williams K.H."/>
            <person name="Hubbard S.S."/>
            <person name="Banfield J.F."/>
        </authorList>
    </citation>
    <scope>NUCLEOTIDE SEQUENCE [LARGE SCALE GENOMIC DNA]</scope>
</reference>
<dbReference type="Proteomes" id="UP000178603">
    <property type="component" value="Unassembled WGS sequence"/>
</dbReference>
<name>A0A1F8AVM5_9BACT</name>
<dbReference type="InterPro" id="IPR024524">
    <property type="entry name" value="DUF3800"/>
</dbReference>
<accession>A0A1F8AVM5</accession>
<evidence type="ECO:0000313" key="1">
    <source>
        <dbReference type="EMBL" id="OGM55559.1"/>
    </source>
</evidence>
<proteinExistence type="predicted"/>
<dbReference type="Pfam" id="PF12686">
    <property type="entry name" value="DUF3800"/>
    <property type="match status" value="1"/>
</dbReference>
<dbReference type="EMBL" id="MGGW01000001">
    <property type="protein sequence ID" value="OGM55559.1"/>
    <property type="molecule type" value="Genomic_DNA"/>
</dbReference>
<gene>
    <name evidence="1" type="ORF">A3E44_04820</name>
</gene>
<organism evidence="1 2">
    <name type="scientific">Candidatus Woesebacteria bacterium RIFCSPHIGHO2_12_FULL_41_24</name>
    <dbReference type="NCBI Taxonomy" id="1802510"/>
    <lineage>
        <taxon>Bacteria</taxon>
        <taxon>Candidatus Woeseibacteriota</taxon>
    </lineage>
</organism>
<sequence>MQYAIIDESGRFGDPESKFLVFAVVATRSLIGMDKIIPAARRKIPRKGKRKFEKTLAEIKFSTTGDKTRMTVLDLISKEKLELFILVVDSEGKRIEDNPENYSLLVAKILNSVLSRNPNLKHVIIDRHFTWITQREKFNTLVQKTLKKDLFIEHLDSQQNTIVSLADFVAGAIREYYSKRNRVWREIIVKKIVNEERTTWKKLKHQKR</sequence>
<dbReference type="AlphaFoldDB" id="A0A1F8AVM5"/>
<evidence type="ECO:0008006" key="3">
    <source>
        <dbReference type="Google" id="ProtNLM"/>
    </source>
</evidence>